<name>A0AA38SK45_9ASTR</name>
<evidence type="ECO:0000259" key="11">
    <source>
        <dbReference type="PROSITE" id="PS50011"/>
    </source>
</evidence>
<evidence type="ECO:0000256" key="5">
    <source>
        <dbReference type="ARBA" id="ARBA00022737"/>
    </source>
</evidence>
<dbReference type="SMART" id="SM00220">
    <property type="entry name" value="S_TKc"/>
    <property type="match status" value="1"/>
</dbReference>
<dbReference type="InterPro" id="IPR054080">
    <property type="entry name" value="TPR1-like_2nd"/>
</dbReference>
<dbReference type="InterPro" id="IPR011009">
    <property type="entry name" value="Kinase-like_dom_sf"/>
</dbReference>
<keyword evidence="5" id="KW-0677">Repeat</keyword>
<comment type="catalytic activity">
    <reaction evidence="10">
        <text>L-seryl-[protein] + ATP = O-phospho-L-seryl-[protein] + ADP + H(+)</text>
        <dbReference type="Rhea" id="RHEA:17989"/>
        <dbReference type="Rhea" id="RHEA-COMP:9863"/>
        <dbReference type="Rhea" id="RHEA-COMP:11604"/>
        <dbReference type="ChEBI" id="CHEBI:15378"/>
        <dbReference type="ChEBI" id="CHEBI:29999"/>
        <dbReference type="ChEBI" id="CHEBI:30616"/>
        <dbReference type="ChEBI" id="CHEBI:83421"/>
        <dbReference type="ChEBI" id="CHEBI:456216"/>
        <dbReference type="EC" id="2.7.11.1"/>
    </reaction>
</comment>
<feature type="domain" description="CTLH" evidence="12">
    <location>
        <begin position="454"/>
        <end position="500"/>
    </location>
</feature>
<evidence type="ECO:0000313" key="14">
    <source>
        <dbReference type="Proteomes" id="UP001172457"/>
    </source>
</evidence>
<evidence type="ECO:0000256" key="2">
    <source>
        <dbReference type="ARBA" id="ARBA00022527"/>
    </source>
</evidence>
<accession>A0AA38SK45</accession>
<evidence type="ECO:0000256" key="8">
    <source>
        <dbReference type="ARBA" id="ARBA00022840"/>
    </source>
</evidence>
<organism evidence="13 14">
    <name type="scientific">Centaurea solstitialis</name>
    <name type="common">yellow star-thistle</name>
    <dbReference type="NCBI Taxonomy" id="347529"/>
    <lineage>
        <taxon>Eukaryota</taxon>
        <taxon>Viridiplantae</taxon>
        <taxon>Streptophyta</taxon>
        <taxon>Embryophyta</taxon>
        <taxon>Tracheophyta</taxon>
        <taxon>Spermatophyta</taxon>
        <taxon>Magnoliopsida</taxon>
        <taxon>eudicotyledons</taxon>
        <taxon>Gunneridae</taxon>
        <taxon>Pentapetalae</taxon>
        <taxon>asterids</taxon>
        <taxon>campanulids</taxon>
        <taxon>Asterales</taxon>
        <taxon>Asteraceae</taxon>
        <taxon>Carduoideae</taxon>
        <taxon>Cardueae</taxon>
        <taxon>Centaureinae</taxon>
        <taxon>Centaurea</taxon>
    </lineage>
</organism>
<keyword evidence="3" id="KW-0853">WD repeat</keyword>
<keyword evidence="4" id="KW-0808">Transferase</keyword>
<evidence type="ECO:0000256" key="9">
    <source>
        <dbReference type="ARBA" id="ARBA00047899"/>
    </source>
</evidence>
<dbReference type="GO" id="GO:0004674">
    <property type="term" value="F:protein serine/threonine kinase activity"/>
    <property type="evidence" value="ECO:0007669"/>
    <property type="project" value="UniProtKB-KW"/>
</dbReference>
<keyword evidence="14" id="KW-1185">Reference proteome</keyword>
<protein>
    <recommendedName>
        <fullName evidence="1">non-specific serine/threonine protein kinase</fullName>
        <ecNumber evidence="1">2.7.11.1</ecNumber>
    </recommendedName>
</protein>
<dbReference type="PROSITE" id="PS50011">
    <property type="entry name" value="PROTEIN_KINASE_DOM"/>
    <property type="match status" value="1"/>
</dbReference>
<dbReference type="PROSITE" id="PS00108">
    <property type="entry name" value="PROTEIN_KINASE_ST"/>
    <property type="match status" value="1"/>
</dbReference>
<evidence type="ECO:0000256" key="7">
    <source>
        <dbReference type="ARBA" id="ARBA00022777"/>
    </source>
</evidence>
<feature type="domain" description="CTLH" evidence="12">
    <location>
        <begin position="594"/>
        <end position="640"/>
    </location>
</feature>
<comment type="catalytic activity">
    <reaction evidence="9">
        <text>L-threonyl-[protein] + ATP = O-phospho-L-threonyl-[protein] + ADP + H(+)</text>
        <dbReference type="Rhea" id="RHEA:46608"/>
        <dbReference type="Rhea" id="RHEA-COMP:11060"/>
        <dbReference type="Rhea" id="RHEA-COMP:11605"/>
        <dbReference type="ChEBI" id="CHEBI:15378"/>
        <dbReference type="ChEBI" id="CHEBI:30013"/>
        <dbReference type="ChEBI" id="CHEBI:30616"/>
        <dbReference type="ChEBI" id="CHEBI:61977"/>
        <dbReference type="ChEBI" id="CHEBI:456216"/>
        <dbReference type="EC" id="2.7.11.1"/>
    </reaction>
</comment>
<keyword evidence="7" id="KW-0418">Kinase</keyword>
<gene>
    <name evidence="13" type="ORF">OSB04_030169</name>
</gene>
<dbReference type="SUPFAM" id="SSF56112">
    <property type="entry name" value="Protein kinase-like (PK-like)"/>
    <property type="match status" value="1"/>
</dbReference>
<dbReference type="Proteomes" id="UP001172457">
    <property type="component" value="Chromosome 8"/>
</dbReference>
<dbReference type="Pfam" id="PF00069">
    <property type="entry name" value="Pkinase"/>
    <property type="match status" value="1"/>
</dbReference>
<dbReference type="AlphaFoldDB" id="A0AA38SK45"/>
<dbReference type="Gene3D" id="1.10.510.10">
    <property type="entry name" value="Transferase(Phosphotransferase) domain 1"/>
    <property type="match status" value="1"/>
</dbReference>
<evidence type="ECO:0000313" key="13">
    <source>
        <dbReference type="EMBL" id="KAJ9537436.1"/>
    </source>
</evidence>
<keyword evidence="2" id="KW-0723">Serine/threonine-protein kinase</keyword>
<dbReference type="InterPro" id="IPR000719">
    <property type="entry name" value="Prot_kinase_dom"/>
</dbReference>
<dbReference type="EMBL" id="JARYMX010000008">
    <property type="protein sequence ID" value="KAJ9537436.1"/>
    <property type="molecule type" value="Genomic_DNA"/>
</dbReference>
<dbReference type="PROSITE" id="PS50897">
    <property type="entry name" value="CTLH"/>
    <property type="match status" value="3"/>
</dbReference>
<proteinExistence type="predicted"/>
<evidence type="ECO:0000256" key="3">
    <source>
        <dbReference type="ARBA" id="ARBA00022574"/>
    </source>
</evidence>
<dbReference type="FunFam" id="1.10.510.10:FF:001023">
    <property type="entry name" value="Os07g0541700 protein"/>
    <property type="match status" value="1"/>
</dbReference>
<dbReference type="GO" id="GO:0006355">
    <property type="term" value="P:regulation of DNA-templated transcription"/>
    <property type="evidence" value="ECO:0007669"/>
    <property type="project" value="InterPro"/>
</dbReference>
<dbReference type="PANTHER" id="PTHR44083">
    <property type="entry name" value="TOPLESS-RELATED PROTEIN 1-RELATED"/>
    <property type="match status" value="1"/>
</dbReference>
<dbReference type="InterPro" id="IPR008271">
    <property type="entry name" value="Ser/Thr_kinase_AS"/>
</dbReference>
<evidence type="ECO:0000259" key="12">
    <source>
        <dbReference type="PROSITE" id="PS50897"/>
    </source>
</evidence>
<keyword evidence="8" id="KW-0067">ATP-binding</keyword>
<dbReference type="PANTHER" id="PTHR44083:SF5">
    <property type="entry name" value="PROTEIN TOPLESS-RELATED PROTEIN 2"/>
    <property type="match status" value="1"/>
</dbReference>
<evidence type="ECO:0000256" key="6">
    <source>
        <dbReference type="ARBA" id="ARBA00022741"/>
    </source>
</evidence>
<evidence type="ECO:0000256" key="1">
    <source>
        <dbReference type="ARBA" id="ARBA00012513"/>
    </source>
</evidence>
<reference evidence="13" key="1">
    <citation type="submission" date="2023-03" db="EMBL/GenBank/DDBJ databases">
        <title>Chromosome-scale reference genome and RAD-based genetic map of yellow starthistle (Centaurea solstitialis) reveal putative structural variation and QTLs associated with invader traits.</title>
        <authorList>
            <person name="Reatini B."/>
            <person name="Cang F.A."/>
            <person name="Jiang Q."/>
            <person name="Mckibben M.T.W."/>
            <person name="Barker M.S."/>
            <person name="Rieseberg L.H."/>
            <person name="Dlugosch K.M."/>
        </authorList>
    </citation>
    <scope>NUCLEOTIDE SEQUENCE</scope>
    <source>
        <strain evidence="13">CAN-66</strain>
        <tissue evidence="13">Leaf</tissue>
    </source>
</reference>
<dbReference type="InterPro" id="IPR027728">
    <property type="entry name" value="Topless_fam"/>
</dbReference>
<comment type="caution">
    <text evidence="13">The sequence shown here is derived from an EMBL/GenBank/DDBJ whole genome shotgun (WGS) entry which is preliminary data.</text>
</comment>
<dbReference type="InterPro" id="IPR006595">
    <property type="entry name" value="CTLH_C"/>
</dbReference>
<dbReference type="SMART" id="SM00668">
    <property type="entry name" value="CTLH"/>
    <property type="match status" value="3"/>
</dbReference>
<dbReference type="GO" id="GO:0005524">
    <property type="term" value="F:ATP binding"/>
    <property type="evidence" value="ECO:0007669"/>
    <property type="project" value="UniProtKB-KW"/>
</dbReference>
<sequence>MEQMSFFDMKYFEEQVQVGEWDEAERYLCGFTRLEDNRFSTKIFFEIRKHKNDRTKAIEILVKELKFFSTSHKELYKEITQLITLDNFRQHEGLSKYGDTKSARDRVLVELKTLIEANPSFKNKLAFPKSRASQVPKRDQRAKAVEILVKELKVVSMFNQELFNEITQLITLDNYRLKEYLSTFEDIKSARSIMLVEVIKLIETNPFMMLSLLGFCDESDEKILVYEYASKQSLDFYLHNDDLTWTQRLNICLGAARGLSYLHNPAGTQHRVLHRDIKSSNILLDENWNAKISDFGLSKFGPADQPFTFLLSNVVGTIGYCDPLYVEMGFLTKESDVYSFGVVLFEVLCGRLCVSYNDKRPPLTRLVRECYEQDKINDIVYGNIRDEINPNSLKLYTTIAYRCLNTDRKERPLMTEIVRVLETTLHYQANNEGWNLRDTANISNLELSMLEQTFFFDMKYFEDQVQAGEWDEAERYLCGFTRLEDNRFSTKIFFEIRKHKNDLAKAVEILVKDLKFFSTSHEELYKEITQLITLDNFRQNEHLSDHGDAKSARGILMVELKKLVEANPMFRDKLTFPLSKARQLRQRWDHETAFFFDMKYFEDQVQAGEWDEVERYLHQFTEVDENPCSIQIFFEIRKQKNHRAKAVQILVKELKVVSTFNQEPFKEITQLITLDNHRLNEHLSMFGDTKSARNIMLVEVTKLIETNLLFKENSMFQGLPS</sequence>
<dbReference type="EC" id="2.7.11.1" evidence="1"/>
<feature type="domain" description="Protein kinase" evidence="11">
    <location>
        <begin position="86"/>
        <end position="425"/>
    </location>
</feature>
<keyword evidence="6" id="KW-0547">Nucleotide-binding</keyword>
<evidence type="ECO:0000256" key="10">
    <source>
        <dbReference type="ARBA" id="ARBA00048679"/>
    </source>
</evidence>
<dbReference type="Pfam" id="PF21889">
    <property type="entry name" value="TPR1-like_2nd"/>
    <property type="match status" value="3"/>
</dbReference>
<evidence type="ECO:0000256" key="4">
    <source>
        <dbReference type="ARBA" id="ARBA00022679"/>
    </source>
</evidence>
<feature type="domain" description="CTLH" evidence="12">
    <location>
        <begin position="5"/>
        <end position="51"/>
    </location>
</feature>